<sequence>MKRRVGGNEFGTHGPGIEVEAGRSHGCRMKGRIDIVRSRLAGCDRNTLVSQCPQQTERKCGLAGA</sequence>
<dbReference type="AlphaFoldDB" id="B9THS0"/>
<evidence type="ECO:0000313" key="2">
    <source>
        <dbReference type="EMBL" id="EEF24595.1"/>
    </source>
</evidence>
<feature type="region of interest" description="Disordered" evidence="1">
    <location>
        <begin position="1"/>
        <end position="21"/>
    </location>
</feature>
<dbReference type="InParanoid" id="B9THS0"/>
<protein>
    <submittedName>
        <fullName evidence="2">Uncharacterized protein</fullName>
    </submittedName>
</protein>
<evidence type="ECO:0000313" key="3">
    <source>
        <dbReference type="Proteomes" id="UP000008311"/>
    </source>
</evidence>
<dbReference type="Proteomes" id="UP000008311">
    <property type="component" value="Unassembled WGS sequence"/>
</dbReference>
<proteinExistence type="predicted"/>
<reference evidence="3" key="1">
    <citation type="journal article" date="2010" name="Nat. Biotechnol.">
        <title>Draft genome sequence of the oilseed species Ricinus communis.</title>
        <authorList>
            <person name="Chan A.P."/>
            <person name="Crabtree J."/>
            <person name="Zhao Q."/>
            <person name="Lorenzi H."/>
            <person name="Orvis J."/>
            <person name="Puiu D."/>
            <person name="Melake-Berhan A."/>
            <person name="Jones K.M."/>
            <person name="Redman J."/>
            <person name="Chen G."/>
            <person name="Cahoon E.B."/>
            <person name="Gedil M."/>
            <person name="Stanke M."/>
            <person name="Haas B.J."/>
            <person name="Wortman J.R."/>
            <person name="Fraser-Liggett C.M."/>
            <person name="Ravel J."/>
            <person name="Rabinowicz P.D."/>
        </authorList>
    </citation>
    <scope>NUCLEOTIDE SEQUENCE [LARGE SCALE GENOMIC DNA]</scope>
    <source>
        <strain evidence="3">cv. Hale</strain>
    </source>
</reference>
<organism evidence="2 3">
    <name type="scientific">Ricinus communis</name>
    <name type="common">Castor bean</name>
    <dbReference type="NCBI Taxonomy" id="3988"/>
    <lineage>
        <taxon>Eukaryota</taxon>
        <taxon>Viridiplantae</taxon>
        <taxon>Streptophyta</taxon>
        <taxon>Embryophyta</taxon>
        <taxon>Tracheophyta</taxon>
        <taxon>Spermatophyta</taxon>
        <taxon>Magnoliopsida</taxon>
        <taxon>eudicotyledons</taxon>
        <taxon>Gunneridae</taxon>
        <taxon>Pentapetalae</taxon>
        <taxon>rosids</taxon>
        <taxon>fabids</taxon>
        <taxon>Malpighiales</taxon>
        <taxon>Euphorbiaceae</taxon>
        <taxon>Acalyphoideae</taxon>
        <taxon>Acalypheae</taxon>
        <taxon>Ricinus</taxon>
    </lineage>
</organism>
<evidence type="ECO:0000256" key="1">
    <source>
        <dbReference type="SAM" id="MobiDB-lite"/>
    </source>
</evidence>
<dbReference type="EMBL" id="EQ981819">
    <property type="protein sequence ID" value="EEF24595.1"/>
    <property type="molecule type" value="Genomic_DNA"/>
</dbReference>
<keyword evidence="3" id="KW-1185">Reference proteome</keyword>
<name>B9THS0_RICCO</name>
<accession>B9THS0</accession>
<gene>
    <name evidence="2" type="ORF">RCOM_1863810</name>
</gene>